<dbReference type="AlphaFoldDB" id="C1FK96"/>
<organism evidence="1 2">
    <name type="scientific">Clostridium botulinum (strain Kyoto / Type A2)</name>
    <dbReference type="NCBI Taxonomy" id="536232"/>
    <lineage>
        <taxon>Bacteria</taxon>
        <taxon>Bacillati</taxon>
        <taxon>Bacillota</taxon>
        <taxon>Clostridia</taxon>
        <taxon>Eubacteriales</taxon>
        <taxon>Clostridiaceae</taxon>
        <taxon>Clostridium</taxon>
    </lineage>
</organism>
<dbReference type="Gene3D" id="2.10.260.10">
    <property type="match status" value="1"/>
</dbReference>
<evidence type="ECO:0000313" key="1">
    <source>
        <dbReference type="EMBL" id="ACO86851.1"/>
    </source>
</evidence>
<dbReference type="KEGG" id="cby:CLM_1302"/>
<evidence type="ECO:0000313" key="2">
    <source>
        <dbReference type="Proteomes" id="UP000001374"/>
    </source>
</evidence>
<dbReference type="EMBL" id="CP001581">
    <property type="protein sequence ID" value="ACO86851.1"/>
    <property type="molecule type" value="Genomic_DNA"/>
</dbReference>
<proteinExistence type="predicted"/>
<protein>
    <submittedName>
        <fullName evidence="1">Uncharacterized protein</fullName>
    </submittedName>
</protein>
<reference evidence="1 2" key="1">
    <citation type="submission" date="2008-10" db="EMBL/GenBank/DDBJ databases">
        <title>Genome sequence of Clostridium botulinum A2 Kyoto.</title>
        <authorList>
            <person name="Shrivastava S."/>
            <person name="Brinkac L.M."/>
            <person name="Brown J.L."/>
            <person name="Bruce D."/>
            <person name="Detter C.C."/>
            <person name="Johnson E.A."/>
            <person name="Munk C.A."/>
            <person name="Smith L.A."/>
            <person name="Smith T.J."/>
            <person name="Sutton G."/>
            <person name="Brettin T.S."/>
        </authorList>
    </citation>
    <scope>NUCLEOTIDE SEQUENCE [LARGE SCALE GENOMIC DNA]</scope>
    <source>
        <strain evidence="2">Kyoto / Type A2</strain>
    </source>
</reference>
<dbReference type="Proteomes" id="UP000001374">
    <property type="component" value="Chromosome"/>
</dbReference>
<dbReference type="HOGENOM" id="CLU_3023875_0_0_9"/>
<dbReference type="RefSeq" id="WP_003356735.1">
    <property type="nucleotide sequence ID" value="NC_012563.1"/>
</dbReference>
<accession>C1FK96</accession>
<gene>
    <name evidence="1" type="ordered locus">CLM_1302</name>
</gene>
<sequence length="55" mass="6364">MKSTGITREVDELGRIVNKEFNFNISKIENICNKPYKQVLVILNVTELKIYLVPP</sequence>
<name>C1FK96_CLOBJ</name>